<evidence type="ECO:0000313" key="4">
    <source>
        <dbReference type="RefSeq" id="XP_048137890.1"/>
    </source>
</evidence>
<dbReference type="PANTHER" id="PTHR46162:SF65">
    <property type="entry name" value="F9D12.8 PROTEIN-RELATED"/>
    <property type="match status" value="1"/>
</dbReference>
<dbReference type="GeneID" id="115756270"/>
<evidence type="ECO:0000313" key="3">
    <source>
        <dbReference type="Proteomes" id="UP000827889"/>
    </source>
</evidence>
<protein>
    <submittedName>
        <fullName evidence="4">Uncharacterized protein LOC115756270</fullName>
    </submittedName>
</protein>
<dbReference type="RefSeq" id="XP_048137890.1">
    <property type="nucleotide sequence ID" value="XM_048281933.1"/>
</dbReference>
<dbReference type="Gene3D" id="2.60.210.10">
    <property type="entry name" value="Apoptosis, Tumor Necrosis Factor Receptor Associated Protein 2, Chain A"/>
    <property type="match status" value="2"/>
</dbReference>
<feature type="domain" description="MATH" evidence="2">
    <location>
        <begin position="32"/>
        <end position="210"/>
    </location>
</feature>
<dbReference type="SUPFAM" id="SSF49599">
    <property type="entry name" value="TRAF domain-like"/>
    <property type="match status" value="2"/>
</dbReference>
<evidence type="ECO:0000259" key="2">
    <source>
        <dbReference type="PROSITE" id="PS50144"/>
    </source>
</evidence>
<name>A0ABM3HMR0_9MYRT</name>
<organism evidence="3 4">
    <name type="scientific">Rhodamnia argentea</name>
    <dbReference type="NCBI Taxonomy" id="178133"/>
    <lineage>
        <taxon>Eukaryota</taxon>
        <taxon>Viridiplantae</taxon>
        <taxon>Streptophyta</taxon>
        <taxon>Embryophyta</taxon>
        <taxon>Tracheophyta</taxon>
        <taxon>Spermatophyta</taxon>
        <taxon>Magnoliopsida</taxon>
        <taxon>eudicotyledons</taxon>
        <taxon>Gunneridae</taxon>
        <taxon>Pentapetalae</taxon>
        <taxon>rosids</taxon>
        <taxon>malvids</taxon>
        <taxon>Myrtales</taxon>
        <taxon>Myrtaceae</taxon>
        <taxon>Myrtoideae</taxon>
        <taxon>Myrteae</taxon>
        <taxon>Australasian group</taxon>
        <taxon>Rhodamnia</taxon>
    </lineage>
</organism>
<dbReference type="InterPro" id="IPR002083">
    <property type="entry name" value="MATH/TRAF_dom"/>
</dbReference>
<keyword evidence="3" id="KW-1185">Reference proteome</keyword>
<evidence type="ECO:0000256" key="1">
    <source>
        <dbReference type="SAM" id="MobiDB-lite"/>
    </source>
</evidence>
<sequence>MSKIKREAIDSNAAEGDDEHDEITTERRVMSPAHYVFKIESFSLLSKHDINMYETNEFNVGCVVLSDWIHGLGDLDESSVSGYPSKDVVKLTTETLHAYKLLEPGVLSLCRRLILYPNGDKSKKGEDHVSLYLALSEANPLKVGWEINATVRFFVFDQIHDEYLLREGKDRRFHTMKSKWGIPRFMPLKTFINPSNGYLVDDTCVFGVEVFVAKSLGLGECLTLKASPESFSHEWKMSNFSTLVNDCYSEVFTAGNHNWNLHLHPRGDGRNREKNLSIFLCLADSGDQKVKATFTIWLKGKDGKKHEETGGTNWFNSAVKSWGWPSFLPLKTVQDYLVGDECVVEAEVEVLGTSKLKLLNRFACVVLYCFPLQIQSPKTVPSDLSLGQKIVEQLAP</sequence>
<proteinExistence type="predicted"/>
<dbReference type="PROSITE" id="PS50144">
    <property type="entry name" value="MATH"/>
    <property type="match status" value="2"/>
</dbReference>
<dbReference type="Pfam" id="PF22486">
    <property type="entry name" value="MATH_2"/>
    <property type="match status" value="2"/>
</dbReference>
<dbReference type="PANTHER" id="PTHR46162">
    <property type="entry name" value="TRAF-LIKE FAMILY PROTEIN"/>
    <property type="match status" value="1"/>
</dbReference>
<feature type="domain" description="MATH" evidence="2">
    <location>
        <begin position="230"/>
        <end position="348"/>
    </location>
</feature>
<dbReference type="SMART" id="SM00061">
    <property type="entry name" value="MATH"/>
    <property type="match status" value="2"/>
</dbReference>
<reference evidence="4" key="1">
    <citation type="submission" date="2025-08" db="UniProtKB">
        <authorList>
            <consortium name="RefSeq"/>
        </authorList>
    </citation>
    <scope>IDENTIFICATION</scope>
    <source>
        <tissue evidence="4">Leaf</tissue>
    </source>
</reference>
<gene>
    <name evidence="4" type="primary">LOC115756270</name>
</gene>
<accession>A0ABM3HMR0</accession>
<dbReference type="CDD" id="cd00121">
    <property type="entry name" value="MATH"/>
    <property type="match status" value="2"/>
</dbReference>
<dbReference type="InterPro" id="IPR008974">
    <property type="entry name" value="TRAF-like"/>
</dbReference>
<feature type="region of interest" description="Disordered" evidence="1">
    <location>
        <begin position="1"/>
        <end position="25"/>
    </location>
</feature>
<dbReference type="Proteomes" id="UP000827889">
    <property type="component" value="Chromosome 7"/>
</dbReference>